<evidence type="ECO:0000313" key="2">
    <source>
        <dbReference type="EMBL" id="GEO11115.1"/>
    </source>
</evidence>
<proteinExistence type="predicted"/>
<organism evidence="2 3">
    <name type="scientific">Segetibacter aerophilus</name>
    <dbReference type="NCBI Taxonomy" id="670293"/>
    <lineage>
        <taxon>Bacteria</taxon>
        <taxon>Pseudomonadati</taxon>
        <taxon>Bacteroidota</taxon>
        <taxon>Chitinophagia</taxon>
        <taxon>Chitinophagales</taxon>
        <taxon>Chitinophagaceae</taxon>
        <taxon>Segetibacter</taxon>
    </lineage>
</organism>
<evidence type="ECO:0000256" key="1">
    <source>
        <dbReference type="SAM" id="SignalP"/>
    </source>
</evidence>
<dbReference type="EMBL" id="BJYT01000016">
    <property type="protein sequence ID" value="GEO11115.1"/>
    <property type="molecule type" value="Genomic_DNA"/>
</dbReference>
<protein>
    <recommendedName>
        <fullName evidence="4">Lipoprotein</fullName>
    </recommendedName>
</protein>
<comment type="caution">
    <text evidence="2">The sequence shown here is derived from an EMBL/GenBank/DDBJ whole genome shotgun (WGS) entry which is preliminary data.</text>
</comment>
<evidence type="ECO:0008006" key="4">
    <source>
        <dbReference type="Google" id="ProtNLM"/>
    </source>
</evidence>
<accession>A0A512BGW2</accession>
<evidence type="ECO:0000313" key="3">
    <source>
        <dbReference type="Proteomes" id="UP000321513"/>
    </source>
</evidence>
<reference evidence="2 3" key="1">
    <citation type="submission" date="2019-07" db="EMBL/GenBank/DDBJ databases">
        <title>Whole genome shotgun sequence of Segetibacter aerophilus NBRC 106135.</title>
        <authorList>
            <person name="Hosoyama A."/>
            <person name="Uohara A."/>
            <person name="Ohji S."/>
            <person name="Ichikawa N."/>
        </authorList>
    </citation>
    <scope>NUCLEOTIDE SEQUENCE [LARGE SCALE GENOMIC DNA]</scope>
    <source>
        <strain evidence="2 3">NBRC 106135</strain>
    </source>
</reference>
<feature type="signal peptide" evidence="1">
    <location>
        <begin position="1"/>
        <end position="26"/>
    </location>
</feature>
<keyword evidence="1" id="KW-0732">Signal</keyword>
<dbReference type="Proteomes" id="UP000321513">
    <property type="component" value="Unassembled WGS sequence"/>
</dbReference>
<gene>
    <name evidence="2" type="ORF">SAE01_36110</name>
</gene>
<name>A0A512BGW2_9BACT</name>
<feature type="chain" id="PRO_5022105035" description="Lipoprotein" evidence="1">
    <location>
        <begin position="27"/>
        <end position="198"/>
    </location>
</feature>
<dbReference type="RefSeq" id="WP_147205225.1">
    <property type="nucleotide sequence ID" value="NZ_BJYT01000016.1"/>
</dbReference>
<keyword evidence="3" id="KW-1185">Reference proteome</keyword>
<dbReference type="AlphaFoldDB" id="A0A512BGW2"/>
<sequence length="198" mass="23192">MIKQLKFTCITSTVLILAFIVTRANACSCLGKEKQTLSVTGDRQVDTYSIDSLFKRVPELTIETTLPDSVFSSYFKIIRLEQSDGITLRADSTFESVIRSSFSKSGKWRIDKREKQIVFNSNQKKQERFYVVKYWGWLYLVRPQEIRDFVNRFNVSRKKHKNAKPFELETGGKLYTWEFLVASDLANKTYVMNWSDDY</sequence>